<dbReference type="EMBL" id="MIGC01003728">
    <property type="protein sequence ID" value="PHJ18984.1"/>
    <property type="molecule type" value="Genomic_DNA"/>
</dbReference>
<name>A0A2C6KRH0_9APIC</name>
<feature type="region of interest" description="Disordered" evidence="2">
    <location>
        <begin position="1"/>
        <end position="22"/>
    </location>
</feature>
<protein>
    <submittedName>
        <fullName evidence="3">Morn repeat-containing protein</fullName>
    </submittedName>
</protein>
<accession>A0A2C6KRH0</accession>
<dbReference type="Gene3D" id="2.20.110.10">
    <property type="entry name" value="Histone H3 K4-specific methyltransferase SET7/9 N-terminal domain"/>
    <property type="match status" value="2"/>
</dbReference>
<dbReference type="Pfam" id="PF02493">
    <property type="entry name" value="MORN"/>
    <property type="match status" value="5"/>
</dbReference>
<reference evidence="3 4" key="1">
    <citation type="journal article" date="2017" name="Int. J. Parasitol.">
        <title>The genome of the protozoan parasite Cystoisospora suis and a reverse vaccinology approach to identify vaccine candidates.</title>
        <authorList>
            <person name="Palmieri N."/>
            <person name="Shrestha A."/>
            <person name="Ruttkowski B."/>
            <person name="Beck T."/>
            <person name="Vogl C."/>
            <person name="Tomley F."/>
            <person name="Blake D.P."/>
            <person name="Joachim A."/>
        </authorList>
    </citation>
    <scope>NUCLEOTIDE SEQUENCE [LARGE SCALE GENOMIC DNA]</scope>
    <source>
        <strain evidence="3 4">Wien I</strain>
    </source>
</reference>
<organism evidence="3 4">
    <name type="scientific">Cystoisospora suis</name>
    <dbReference type="NCBI Taxonomy" id="483139"/>
    <lineage>
        <taxon>Eukaryota</taxon>
        <taxon>Sar</taxon>
        <taxon>Alveolata</taxon>
        <taxon>Apicomplexa</taxon>
        <taxon>Conoidasida</taxon>
        <taxon>Coccidia</taxon>
        <taxon>Eucoccidiorida</taxon>
        <taxon>Eimeriorina</taxon>
        <taxon>Sarcocystidae</taxon>
        <taxon>Cystoisospora</taxon>
    </lineage>
</organism>
<gene>
    <name evidence="3" type="ORF">CSUI_007188</name>
</gene>
<keyword evidence="1" id="KW-0677">Repeat</keyword>
<evidence type="ECO:0000256" key="2">
    <source>
        <dbReference type="SAM" id="MobiDB-lite"/>
    </source>
</evidence>
<dbReference type="GeneID" id="94430549"/>
<evidence type="ECO:0000313" key="4">
    <source>
        <dbReference type="Proteomes" id="UP000221165"/>
    </source>
</evidence>
<dbReference type="SUPFAM" id="SSF82185">
    <property type="entry name" value="Histone H3 K4-specific methyltransferase SET7/9 N-terminal domain"/>
    <property type="match status" value="2"/>
</dbReference>
<keyword evidence="4" id="KW-1185">Reference proteome</keyword>
<dbReference type="VEuPathDB" id="ToxoDB:CSUI_007188"/>
<dbReference type="Proteomes" id="UP000221165">
    <property type="component" value="Unassembled WGS sequence"/>
</dbReference>
<comment type="caution">
    <text evidence="3">The sequence shown here is derived from an EMBL/GenBank/DDBJ whole genome shotgun (WGS) entry which is preliminary data.</text>
</comment>
<dbReference type="PANTHER" id="PTHR43215">
    <property type="entry name" value="RADIAL SPOKE HEAD 1 HOMOLOG"/>
    <property type="match status" value="1"/>
</dbReference>
<dbReference type="SMART" id="SM00698">
    <property type="entry name" value="MORN"/>
    <property type="match status" value="5"/>
</dbReference>
<dbReference type="OrthoDB" id="270720at2759"/>
<dbReference type="AlphaFoldDB" id="A0A2C6KRH0"/>
<dbReference type="InterPro" id="IPR003409">
    <property type="entry name" value="MORN"/>
</dbReference>
<proteinExistence type="predicted"/>
<evidence type="ECO:0000313" key="3">
    <source>
        <dbReference type="EMBL" id="PHJ18984.1"/>
    </source>
</evidence>
<evidence type="ECO:0000256" key="1">
    <source>
        <dbReference type="ARBA" id="ARBA00022737"/>
    </source>
</evidence>
<sequence length="219" mass="24288">MANTDADDTAGGPYTFTLPDGSTLTSPGTYTGKASVQYTNGDSYEGEYVNGKKEGKGVYTYRNGDKFEGQYRDNKRTGLGRIDYSEGGFYHGNFEDGKRSGEGTRRYANGDIYYGLWLNGKHNGEGTYIFNTTKYKLIGKWKDGALLEGRWVWRNGTTFEGTFTMNKPDGPGHWIFSNGTRVQGTYSQRVLPVDDAPDDDPQPAQRIDIQWLTSGISAA</sequence>
<dbReference type="RefSeq" id="XP_067920686.1">
    <property type="nucleotide sequence ID" value="XM_068067338.1"/>
</dbReference>
<dbReference type="PANTHER" id="PTHR43215:SF14">
    <property type="entry name" value="RADIAL SPOKE HEAD 1 HOMOLOG"/>
    <property type="match status" value="1"/>
</dbReference>